<evidence type="ECO:0000313" key="13">
    <source>
        <dbReference type="EMBL" id="CAD8124281.1"/>
    </source>
</evidence>
<evidence type="ECO:0000259" key="11">
    <source>
        <dbReference type="SMART" id="SM00484"/>
    </source>
</evidence>
<comment type="similarity">
    <text evidence="9">Belongs to the XPG/RAD2 endonuclease family. EXO1 subfamily.</text>
</comment>
<sequence>MGIDNLLNFIKPALVERCITYYRGKTAAVDAMSWLYRGCYSCAYDLNQDIQTNDFLYYVQKMLIMLREYEITPILVFDGRSLRAKQKTEQMRKQIKQQNLIKGKELLQNGNTEEAKKYFQRCLKIRKKMMYTTFDVLRELDVKFIIAPYEADAQLAHLSLSGQCDFVITEDSDLICYQCPLIVFKLQSNGACYELELSKLKESRPNRAHIKNEDVRQFLAFKSEQMIDTCIMSGCDYVPSIRGMGIRKAINFISKYENITNAIAKIKKIKQFTDKIPQEYEKIIKATRLIFQFQTVYCPITKKWIQLNQDKYQDFILQLNENDFLPFDQIQQLIGDKIQEDLQQQFCNGELDIKTLVFRERVKINFDQLFKRIERRLENSKQQIIDIETKQRVSQFLSTQDIDNLPEFIEKPANILKEQQFVPPKRTQVQKDEINIFQLCEEIFDQQENNTQKNQQDVDDLDIIQQSIDDDQDQFKTNQKQQQTIDESDSNQSSSELHNPFSIKSKITNTQCLSQIKCKPIQEQSTQKKQSVKSVEKVLKQTQSTIFSFVKK</sequence>
<protein>
    <recommendedName>
        <fullName evidence="9">Exonuclease 1</fullName>
        <ecNumber evidence="9">3.1.-.-</ecNumber>
    </recommendedName>
</protein>
<reference evidence="13" key="1">
    <citation type="submission" date="2021-01" db="EMBL/GenBank/DDBJ databases">
        <authorList>
            <consortium name="Genoscope - CEA"/>
            <person name="William W."/>
        </authorList>
    </citation>
    <scope>NUCLEOTIDE SEQUENCE</scope>
</reference>
<dbReference type="OrthoDB" id="26491at2759"/>
<evidence type="ECO:0000256" key="10">
    <source>
        <dbReference type="SAM" id="MobiDB-lite"/>
    </source>
</evidence>
<name>A0A8S1R7R9_9CILI</name>
<comment type="cofactor">
    <cofactor evidence="9">
        <name>Mg(2+)</name>
        <dbReference type="ChEBI" id="CHEBI:18420"/>
    </cofactor>
    <text evidence="9">Binds 2 magnesium ions per subunit. They probably participate in the reaction catalyzed by the enzyme. May bind an additional third magnesium ion after substrate binding.</text>
</comment>
<evidence type="ECO:0000313" key="14">
    <source>
        <dbReference type="Proteomes" id="UP000692954"/>
    </source>
</evidence>
<dbReference type="AlphaFoldDB" id="A0A8S1R7R9"/>
<evidence type="ECO:0000259" key="12">
    <source>
        <dbReference type="SMART" id="SM00485"/>
    </source>
</evidence>
<keyword evidence="9" id="KW-0540">Nuclease</keyword>
<evidence type="ECO:0000256" key="4">
    <source>
        <dbReference type="ARBA" id="ARBA00022763"/>
    </source>
</evidence>
<dbReference type="GO" id="GO:0035312">
    <property type="term" value="F:5'-3' DNA exonuclease activity"/>
    <property type="evidence" value="ECO:0007669"/>
    <property type="project" value="UniProtKB-UniRule"/>
</dbReference>
<feature type="domain" description="XPG-I" evidence="11">
    <location>
        <begin position="138"/>
        <end position="202"/>
    </location>
</feature>
<keyword evidence="6" id="KW-0496">Mitochondrion</keyword>
<dbReference type="Proteomes" id="UP000692954">
    <property type="component" value="Unassembled WGS sequence"/>
</dbReference>
<keyword evidence="9" id="KW-0238">DNA-binding</keyword>
<keyword evidence="9" id="KW-0267">Excision nuclease</keyword>
<dbReference type="PANTHER" id="PTHR11081">
    <property type="entry name" value="FLAP ENDONUCLEASE FAMILY MEMBER"/>
    <property type="match status" value="1"/>
</dbReference>
<keyword evidence="5 9" id="KW-0460">Magnesium</keyword>
<evidence type="ECO:0000256" key="3">
    <source>
        <dbReference type="ARBA" id="ARBA00022723"/>
    </source>
</evidence>
<gene>
    <name evidence="13" type="ORF">PSON_ATCC_30995.1.T1500063</name>
</gene>
<feature type="domain" description="XPG N-terminal" evidence="12">
    <location>
        <begin position="1"/>
        <end position="99"/>
    </location>
</feature>
<proteinExistence type="inferred from homology"/>
<keyword evidence="2" id="KW-0597">Phosphoprotein</keyword>
<dbReference type="EMBL" id="CAJJDN010000150">
    <property type="protein sequence ID" value="CAD8124281.1"/>
    <property type="molecule type" value="Genomic_DNA"/>
</dbReference>
<dbReference type="SMART" id="SM00484">
    <property type="entry name" value="XPGI"/>
    <property type="match status" value="1"/>
</dbReference>
<dbReference type="Pfam" id="PF00867">
    <property type="entry name" value="XPG_I"/>
    <property type="match status" value="1"/>
</dbReference>
<evidence type="ECO:0000256" key="6">
    <source>
        <dbReference type="ARBA" id="ARBA00023128"/>
    </source>
</evidence>
<comment type="caution">
    <text evidence="13">The sequence shown here is derived from an EMBL/GenBank/DDBJ whole genome shotgun (WGS) entry which is preliminary data.</text>
</comment>
<dbReference type="EC" id="3.1.-.-" evidence="9"/>
<evidence type="ECO:0000256" key="2">
    <source>
        <dbReference type="ARBA" id="ARBA00022553"/>
    </source>
</evidence>
<dbReference type="InterPro" id="IPR006084">
    <property type="entry name" value="XPG/Rad2"/>
</dbReference>
<dbReference type="GO" id="GO:0003677">
    <property type="term" value="F:DNA binding"/>
    <property type="evidence" value="ECO:0007669"/>
    <property type="project" value="UniProtKB-UniRule"/>
</dbReference>
<feature type="region of interest" description="Disordered" evidence="10">
    <location>
        <begin position="479"/>
        <end position="498"/>
    </location>
</feature>
<evidence type="ECO:0000256" key="8">
    <source>
        <dbReference type="ARBA" id="ARBA00023242"/>
    </source>
</evidence>
<dbReference type="SMART" id="SM00279">
    <property type="entry name" value="HhH2"/>
    <property type="match status" value="1"/>
</dbReference>
<dbReference type="GO" id="GO:0017108">
    <property type="term" value="F:5'-flap endonuclease activity"/>
    <property type="evidence" value="ECO:0007669"/>
    <property type="project" value="TreeGrafter"/>
</dbReference>
<dbReference type="InterPro" id="IPR019974">
    <property type="entry name" value="XPG_CS"/>
</dbReference>
<keyword evidence="3 9" id="KW-0479">Metal-binding</keyword>
<dbReference type="GO" id="GO:0006281">
    <property type="term" value="P:DNA repair"/>
    <property type="evidence" value="ECO:0007669"/>
    <property type="project" value="UniProtKB-UniRule"/>
</dbReference>
<dbReference type="InterPro" id="IPR006085">
    <property type="entry name" value="XPG_DNA_repair_N"/>
</dbReference>
<comment type="subcellular location">
    <subcellularLocation>
        <location evidence="1 9">Nucleus</location>
    </subcellularLocation>
</comment>
<dbReference type="InterPro" id="IPR008918">
    <property type="entry name" value="HhH2"/>
</dbReference>
<dbReference type="CDD" id="cd09901">
    <property type="entry name" value="H3TH_FEN1-like"/>
    <property type="match status" value="1"/>
</dbReference>
<dbReference type="GO" id="GO:0046872">
    <property type="term" value="F:metal ion binding"/>
    <property type="evidence" value="ECO:0007669"/>
    <property type="project" value="UniProtKB-UniRule"/>
</dbReference>
<evidence type="ECO:0000256" key="9">
    <source>
        <dbReference type="RuleBase" id="RU910737"/>
    </source>
</evidence>
<dbReference type="GO" id="GO:0005634">
    <property type="term" value="C:nucleus"/>
    <property type="evidence" value="ECO:0007669"/>
    <property type="project" value="UniProtKB-SubCell"/>
</dbReference>
<keyword evidence="8 9" id="KW-0539">Nucleus</keyword>
<keyword evidence="14" id="KW-1185">Reference proteome</keyword>
<dbReference type="Pfam" id="PF00752">
    <property type="entry name" value="XPG_N"/>
    <property type="match status" value="1"/>
</dbReference>
<dbReference type="PROSITE" id="PS00841">
    <property type="entry name" value="XPG_1"/>
    <property type="match status" value="1"/>
</dbReference>
<keyword evidence="9" id="KW-0269">Exonuclease</keyword>
<dbReference type="CDD" id="cd09857">
    <property type="entry name" value="PIN_EXO1"/>
    <property type="match status" value="1"/>
</dbReference>
<keyword evidence="7 9" id="KW-0234">DNA repair</keyword>
<keyword evidence="4 9" id="KW-0227">DNA damage</keyword>
<evidence type="ECO:0000256" key="5">
    <source>
        <dbReference type="ARBA" id="ARBA00022842"/>
    </source>
</evidence>
<keyword evidence="9" id="KW-0228">DNA excision</keyword>
<keyword evidence="9" id="KW-0378">Hydrolase</keyword>
<evidence type="ECO:0000256" key="7">
    <source>
        <dbReference type="ARBA" id="ARBA00023204"/>
    </source>
</evidence>
<evidence type="ECO:0000256" key="1">
    <source>
        <dbReference type="ARBA" id="ARBA00004123"/>
    </source>
</evidence>
<dbReference type="FunFam" id="3.40.50.1010:FF:000002">
    <property type="entry name" value="Exonuclease 1, putative"/>
    <property type="match status" value="1"/>
</dbReference>
<dbReference type="SMART" id="SM00485">
    <property type="entry name" value="XPGN"/>
    <property type="match status" value="1"/>
</dbReference>
<dbReference type="PANTHER" id="PTHR11081:SF8">
    <property type="entry name" value="EXONUCLEASE 1"/>
    <property type="match status" value="1"/>
</dbReference>
<dbReference type="InterPro" id="IPR006086">
    <property type="entry name" value="XPG-I_dom"/>
</dbReference>
<comment type="function">
    <text evidence="9">5'-&gt;3' double-stranded DNA exonuclease which may also possess a cryptic 3'-&gt;5' double-stranded DNA exonuclease activity. Functions in DNA mismatch repair.</text>
</comment>
<dbReference type="InterPro" id="IPR044752">
    <property type="entry name" value="PIN-like_EXO1"/>
</dbReference>
<organism evidence="13 14">
    <name type="scientific">Paramecium sonneborni</name>
    <dbReference type="NCBI Taxonomy" id="65129"/>
    <lineage>
        <taxon>Eukaryota</taxon>
        <taxon>Sar</taxon>
        <taxon>Alveolata</taxon>
        <taxon>Ciliophora</taxon>
        <taxon>Intramacronucleata</taxon>
        <taxon>Oligohymenophorea</taxon>
        <taxon>Peniculida</taxon>
        <taxon>Parameciidae</taxon>
        <taxon>Paramecium</taxon>
    </lineage>
</organism>
<accession>A0A8S1R7R9</accession>